<feature type="domain" description="Thioredoxin" evidence="15">
    <location>
        <begin position="8"/>
        <end position="130"/>
    </location>
</feature>
<evidence type="ECO:0000256" key="8">
    <source>
        <dbReference type="ARBA" id="ARBA00022824"/>
    </source>
</evidence>
<evidence type="ECO:0000256" key="3">
    <source>
        <dbReference type="ARBA" id="ARBA00004319"/>
    </source>
</evidence>
<evidence type="ECO:0000256" key="12">
    <source>
        <dbReference type="PIRSR" id="PIRSR605792-51"/>
    </source>
</evidence>
<feature type="domain" description="Thioredoxin" evidence="15">
    <location>
        <begin position="332"/>
        <end position="464"/>
    </location>
</feature>
<dbReference type="SUPFAM" id="SSF56784">
    <property type="entry name" value="HAD-like"/>
    <property type="match status" value="1"/>
</dbReference>
<dbReference type="SUPFAM" id="SSF52833">
    <property type="entry name" value="Thioredoxin-like"/>
    <property type="match status" value="4"/>
</dbReference>
<evidence type="ECO:0000256" key="1">
    <source>
        <dbReference type="ARBA" id="ARBA00001182"/>
    </source>
</evidence>
<dbReference type="PROSITE" id="PS51352">
    <property type="entry name" value="THIOREDOXIN_2"/>
    <property type="match status" value="2"/>
</dbReference>
<dbReference type="CDD" id="cd02982">
    <property type="entry name" value="PDI_b'_family"/>
    <property type="match status" value="1"/>
</dbReference>
<dbReference type="Gene3D" id="3.40.50.1000">
    <property type="entry name" value="HAD superfamily/HAD-like"/>
    <property type="match status" value="1"/>
</dbReference>
<dbReference type="GO" id="GO:0006457">
    <property type="term" value="P:protein folding"/>
    <property type="evidence" value="ECO:0007669"/>
    <property type="project" value="TreeGrafter"/>
</dbReference>
<reference evidence="16" key="1">
    <citation type="submission" date="2021-06" db="EMBL/GenBank/DDBJ databases">
        <title>Genome Sequence of Mortierella hyaline Strain SCG-10, a Cold-Adapted, Nitrate-Reducing Fungus Isolated from Soil in Minnesota, USA.</title>
        <authorList>
            <person name="Aldossari N."/>
        </authorList>
    </citation>
    <scope>NUCLEOTIDE SEQUENCE</scope>
    <source>
        <strain evidence="16">SCG-10</strain>
    </source>
</reference>
<dbReference type="NCBIfam" id="TIGR01130">
    <property type="entry name" value="ER_PDI_fam"/>
    <property type="match status" value="1"/>
</dbReference>
<evidence type="ECO:0000256" key="11">
    <source>
        <dbReference type="ARBA" id="ARBA00023284"/>
    </source>
</evidence>
<dbReference type="InterPro" id="IPR005792">
    <property type="entry name" value="Prot_disulphide_isomerase"/>
</dbReference>
<dbReference type="InterPro" id="IPR005788">
    <property type="entry name" value="PDI_thioredoxin-like_dom"/>
</dbReference>
<dbReference type="PRINTS" id="PR00421">
    <property type="entry name" value="THIOREDOXIN"/>
</dbReference>
<dbReference type="CDD" id="cd02995">
    <property type="entry name" value="PDI_a_PDI_a'_C"/>
    <property type="match status" value="1"/>
</dbReference>
<feature type="signal peptide" evidence="14">
    <location>
        <begin position="1"/>
        <end position="23"/>
    </location>
</feature>
<dbReference type="NCBIfam" id="TIGR01456">
    <property type="entry name" value="CECR5"/>
    <property type="match status" value="1"/>
</dbReference>
<dbReference type="InterPro" id="IPR036249">
    <property type="entry name" value="Thioredoxin-like_sf"/>
</dbReference>
<comment type="function">
    <text evidence="2">Participates in the folding of proteins containing disulfide bonds, may be involved in glycosylation, prolyl hydroxylation and triglyceride transfer.</text>
</comment>
<evidence type="ECO:0000313" key="16">
    <source>
        <dbReference type="EMBL" id="KAG9062847.1"/>
    </source>
</evidence>
<dbReference type="PANTHER" id="PTHR18929">
    <property type="entry name" value="PROTEIN DISULFIDE ISOMERASE"/>
    <property type="match status" value="1"/>
</dbReference>
<comment type="caution">
    <text evidence="16">The sequence shown here is derived from an EMBL/GenBank/DDBJ whole genome shotgun (WGS) entry which is preliminary data.</text>
</comment>
<evidence type="ECO:0000256" key="5">
    <source>
        <dbReference type="ARBA" id="ARBA00012723"/>
    </source>
</evidence>
<keyword evidence="6 14" id="KW-0732">Signal</keyword>
<keyword evidence="9 12" id="KW-1015">Disulfide bond</keyword>
<comment type="catalytic activity">
    <reaction evidence="1 14">
        <text>Catalyzes the rearrangement of -S-S- bonds in proteins.</text>
        <dbReference type="EC" id="5.3.4.1"/>
    </reaction>
</comment>
<evidence type="ECO:0000256" key="10">
    <source>
        <dbReference type="ARBA" id="ARBA00023235"/>
    </source>
</evidence>
<name>A0A9P8BRE2_9FUNG</name>
<dbReference type="NCBIfam" id="TIGR01126">
    <property type="entry name" value="pdi_dom"/>
    <property type="match status" value="2"/>
</dbReference>
<organism evidence="16 17">
    <name type="scientific">Linnemannia hyalina</name>
    <dbReference type="NCBI Taxonomy" id="64524"/>
    <lineage>
        <taxon>Eukaryota</taxon>
        <taxon>Fungi</taxon>
        <taxon>Fungi incertae sedis</taxon>
        <taxon>Mucoromycota</taxon>
        <taxon>Mortierellomycotina</taxon>
        <taxon>Mortierellomycetes</taxon>
        <taxon>Mortierellales</taxon>
        <taxon>Mortierellaceae</taxon>
        <taxon>Linnemannia</taxon>
    </lineage>
</organism>
<sequence length="754" mass="83534">MRISSAIALVGIAATTLMAGVRAESDVLDLTAKNFAASVGDEKIMLVEFFAPWCGHCKALAPEYEIAATQLKEHGIPIAKVDCTVETDLCQEQGVQGYPTLKVFREGTPSDYQGARKADAIVSYLKKQNLPPVSNLTAETLEAFSKSDKVVIVGVLPKDDERREELERIAKVYRDDYVFGVIESSDEVASGSGVILYKQFDEGKNVLDGAFDAESLVEFIKENSVPTMDEIGPNNYARYMDSGLPLAYFFFATPEQKTQYSAEIEAVAKSFKGKMNFAYIDASKFGAHAANINLKEQWPAFGVQNVVTGAKFPLDQEGELTIERMQKLADDVLAGTVEPSVKSEAAPESNDGPVKVVVATTYAEIVENNKDKDVLIEFYAPWCGHCKNLAPIYEELGEAYKGSNIVIAKLDATANDLPSSVPFGIQGFPTIKFRKAGAAVDEYIDYNGNRSKEDFIEFLNENATDKFEVKVSEDKPVVAEDIEHDELSSTQIVPQAHYNVVFDIDGVLIKGRQVLPQTHRALGLLQSNNVPYIFLTNGGGLKEADKAEQLSRKIGVHISPKQLILSHSPMRELAQKYEDSNVLIVGGNGSECRHVAEHYGFKHVVTPEEVHAVFPSKYLQNVRRPVDAIMVFHDSVDWGRDLQVIIDALTSQDGYLNTTKTQKELHTTPQTVPLYFSNSDLVWSNEFPTPRFAQGTFRTCLERIFEDKTGHKLQYTLYGKPMTTTYQYAEAVLNRIAPIHLGPDGMPKRRTVYG</sequence>
<dbReference type="EMBL" id="JAHRHY010000018">
    <property type="protein sequence ID" value="KAG9062847.1"/>
    <property type="molecule type" value="Genomic_DNA"/>
</dbReference>
<evidence type="ECO:0000256" key="2">
    <source>
        <dbReference type="ARBA" id="ARBA00002692"/>
    </source>
</evidence>
<dbReference type="NCBIfam" id="TIGR01460">
    <property type="entry name" value="HAD-SF-IIA"/>
    <property type="match status" value="1"/>
</dbReference>
<dbReference type="GO" id="GO:0003756">
    <property type="term" value="F:protein disulfide isomerase activity"/>
    <property type="evidence" value="ECO:0007669"/>
    <property type="project" value="UniProtKB-EC"/>
</dbReference>
<dbReference type="PROSITE" id="PS00194">
    <property type="entry name" value="THIOREDOXIN_1"/>
    <property type="match status" value="2"/>
</dbReference>
<dbReference type="AlphaFoldDB" id="A0A9P8BRE2"/>
<accession>A0A9P8BRE2</accession>
<dbReference type="GO" id="GO:0034976">
    <property type="term" value="P:response to endoplasmic reticulum stress"/>
    <property type="evidence" value="ECO:0007669"/>
    <property type="project" value="TreeGrafter"/>
</dbReference>
<evidence type="ECO:0000256" key="6">
    <source>
        <dbReference type="ARBA" id="ARBA00022729"/>
    </source>
</evidence>
<feature type="disulfide bond" description="Redox-active" evidence="12">
    <location>
        <begin position="54"/>
        <end position="57"/>
    </location>
</feature>
<dbReference type="InterPro" id="IPR023214">
    <property type="entry name" value="HAD_sf"/>
</dbReference>
<dbReference type="InterPro" id="IPR013766">
    <property type="entry name" value="Thioredoxin_domain"/>
</dbReference>
<keyword evidence="10 14" id="KW-0413">Isomerase</keyword>
<evidence type="ECO:0000256" key="9">
    <source>
        <dbReference type="ARBA" id="ARBA00023157"/>
    </source>
</evidence>
<keyword evidence="17" id="KW-1185">Reference proteome</keyword>
<evidence type="ECO:0000256" key="13">
    <source>
        <dbReference type="RuleBase" id="RU004208"/>
    </source>
</evidence>
<evidence type="ECO:0000256" key="14">
    <source>
        <dbReference type="RuleBase" id="RU361130"/>
    </source>
</evidence>
<dbReference type="Pfam" id="PF13848">
    <property type="entry name" value="Thioredoxin_6"/>
    <property type="match status" value="1"/>
</dbReference>
<feature type="chain" id="PRO_5040533287" description="Protein disulfide-isomerase" evidence="14">
    <location>
        <begin position="24"/>
        <end position="754"/>
    </location>
</feature>
<dbReference type="Pfam" id="PF13344">
    <property type="entry name" value="Hydrolase_6"/>
    <property type="match status" value="1"/>
</dbReference>
<dbReference type="InterPro" id="IPR036412">
    <property type="entry name" value="HAD-like_sf"/>
</dbReference>
<keyword evidence="7" id="KW-0677">Repeat</keyword>
<dbReference type="InterPro" id="IPR017937">
    <property type="entry name" value="Thioredoxin_CS"/>
</dbReference>
<dbReference type="EC" id="5.3.4.1" evidence="5 14"/>
<dbReference type="PANTHER" id="PTHR18929:SF132">
    <property type="entry name" value="PROTEIN DISULFIDE-ISOMERASE A3"/>
    <property type="match status" value="1"/>
</dbReference>
<proteinExistence type="inferred from homology"/>
<evidence type="ECO:0000313" key="17">
    <source>
        <dbReference type="Proteomes" id="UP000707451"/>
    </source>
</evidence>
<dbReference type="Pfam" id="PF00085">
    <property type="entry name" value="Thioredoxin"/>
    <property type="match status" value="2"/>
</dbReference>
<dbReference type="Gene3D" id="3.40.30.10">
    <property type="entry name" value="Glutaredoxin"/>
    <property type="match status" value="4"/>
</dbReference>
<evidence type="ECO:0000256" key="7">
    <source>
        <dbReference type="ARBA" id="ARBA00022737"/>
    </source>
</evidence>
<comment type="subcellular location">
    <subcellularLocation>
        <location evidence="3">Endoplasmic reticulum lumen</location>
    </subcellularLocation>
</comment>
<protein>
    <recommendedName>
        <fullName evidence="5 14">Protein disulfide-isomerase</fullName>
        <ecNumber evidence="5 14">5.3.4.1</ecNumber>
    </recommendedName>
</protein>
<comment type="similarity">
    <text evidence="4 13">Belongs to the protein disulfide isomerase family.</text>
</comment>
<dbReference type="FunFam" id="3.40.30.10:FF:000017">
    <property type="entry name" value="Protein disulfide-isomerase A4"/>
    <property type="match status" value="1"/>
</dbReference>
<feature type="disulfide bond" description="Redox-active" evidence="12">
    <location>
        <begin position="383"/>
        <end position="386"/>
    </location>
</feature>
<dbReference type="GO" id="GO:0005788">
    <property type="term" value="C:endoplasmic reticulum lumen"/>
    <property type="evidence" value="ECO:0007669"/>
    <property type="project" value="UniProtKB-SubCell"/>
</dbReference>
<dbReference type="Proteomes" id="UP000707451">
    <property type="component" value="Unassembled WGS sequence"/>
</dbReference>
<evidence type="ECO:0000256" key="4">
    <source>
        <dbReference type="ARBA" id="ARBA00006347"/>
    </source>
</evidence>
<keyword evidence="11 12" id="KW-0676">Redox-active center</keyword>
<dbReference type="CDD" id="cd02961">
    <property type="entry name" value="PDI_a_family"/>
    <property type="match status" value="1"/>
</dbReference>
<keyword evidence="8" id="KW-0256">Endoplasmic reticulum</keyword>
<dbReference type="InterPro" id="IPR006357">
    <property type="entry name" value="HAD-SF_hydro_IIA"/>
</dbReference>
<evidence type="ECO:0000259" key="15">
    <source>
        <dbReference type="PROSITE" id="PS51352"/>
    </source>
</evidence>
<gene>
    <name evidence="16" type="primary">PDI1_2</name>
    <name evidence="16" type="ORF">KI688_005154</name>
</gene>
<dbReference type="InterPro" id="IPR006353">
    <property type="entry name" value="HAD-SF_hydro_IIA_CECR5"/>
</dbReference>
<dbReference type="OrthoDB" id="427280at2759"/>
<dbReference type="CDD" id="cd02981">
    <property type="entry name" value="PDI_b_family"/>
    <property type="match status" value="1"/>
</dbReference>